<protein>
    <submittedName>
        <fullName evidence="3">VCBS domain-containing protein</fullName>
    </submittedName>
</protein>
<evidence type="ECO:0000313" key="4">
    <source>
        <dbReference type="Proteomes" id="UP000721844"/>
    </source>
</evidence>
<dbReference type="Gene3D" id="2.60.40.10">
    <property type="entry name" value="Immunoglobulins"/>
    <property type="match status" value="1"/>
</dbReference>
<dbReference type="AlphaFoldDB" id="A0A963Z3P7"/>
<dbReference type="RefSeq" id="WP_319796439.1">
    <property type="nucleotide sequence ID" value="NZ_JAESVA010000006.1"/>
</dbReference>
<dbReference type="InterPro" id="IPR013783">
    <property type="entry name" value="Ig-like_fold"/>
</dbReference>
<dbReference type="Gene3D" id="2.60.120.260">
    <property type="entry name" value="Galactose-binding domain-like"/>
    <property type="match status" value="1"/>
</dbReference>
<dbReference type="GO" id="GO:0009374">
    <property type="term" value="F:biotin binding"/>
    <property type="evidence" value="ECO:0007669"/>
    <property type="project" value="InterPro"/>
</dbReference>
<gene>
    <name evidence="3" type="ORF">ACELLULO517_18290</name>
</gene>
<feature type="domain" description="RapA2 cadherin-like" evidence="2">
    <location>
        <begin position="573"/>
        <end position="649"/>
    </location>
</feature>
<evidence type="ECO:0000259" key="2">
    <source>
        <dbReference type="Pfam" id="PF17803"/>
    </source>
</evidence>
<accession>A0A963Z3P7</accession>
<dbReference type="InterPro" id="IPR005468">
    <property type="entry name" value="Avidin/str"/>
</dbReference>
<reference evidence="3 4" key="1">
    <citation type="journal article" date="2021" name="Microorganisms">
        <title>Acidisoma silvae sp. nov. and Acidisomacellulosilytica sp. nov., Two Acidophilic Bacteria Isolated from Decaying Wood, Hydrolyzing Cellulose and Producing Poly-3-hydroxybutyrate.</title>
        <authorList>
            <person name="Mieszkin S."/>
            <person name="Pouder E."/>
            <person name="Uroz S."/>
            <person name="Simon-Colin C."/>
            <person name="Alain K."/>
        </authorList>
    </citation>
    <scope>NUCLEOTIDE SEQUENCE [LARGE SCALE GENOMIC DNA]</scope>
    <source>
        <strain evidence="3 4">HW T5.17</strain>
    </source>
</reference>
<dbReference type="PANTHER" id="PTHR30383:SF5">
    <property type="entry name" value="SGNH HYDROLASE-TYPE ESTERASE DOMAIN-CONTAINING PROTEIN"/>
    <property type="match status" value="1"/>
</dbReference>
<keyword evidence="4" id="KW-1185">Reference proteome</keyword>
<dbReference type="InterPro" id="IPR040853">
    <property type="entry name" value="RapA2_cadherin-like"/>
</dbReference>
<dbReference type="PANTHER" id="PTHR30383">
    <property type="entry name" value="THIOESTERASE 1/PROTEASE 1/LYSOPHOSPHOLIPASE L1"/>
    <property type="match status" value="1"/>
</dbReference>
<dbReference type="SUPFAM" id="SSF52266">
    <property type="entry name" value="SGNH hydrolase"/>
    <property type="match status" value="1"/>
</dbReference>
<dbReference type="GO" id="GO:0004622">
    <property type="term" value="F:phosphatidylcholine lysophospholipase activity"/>
    <property type="evidence" value="ECO:0007669"/>
    <property type="project" value="TreeGrafter"/>
</dbReference>
<evidence type="ECO:0000313" key="3">
    <source>
        <dbReference type="EMBL" id="MCB8882202.1"/>
    </source>
</evidence>
<dbReference type="InterPro" id="IPR036514">
    <property type="entry name" value="SGNH_hydro_sf"/>
</dbReference>
<dbReference type="PROSITE" id="PS51326">
    <property type="entry name" value="AVIDIN_2"/>
    <property type="match status" value="1"/>
</dbReference>
<dbReference type="Pfam" id="PF17803">
    <property type="entry name" value="Cadherin_4"/>
    <property type="match status" value="3"/>
</dbReference>
<evidence type="ECO:0000259" key="1">
    <source>
        <dbReference type="Pfam" id="PF13472"/>
    </source>
</evidence>
<dbReference type="InterPro" id="IPR001343">
    <property type="entry name" value="Hemolysn_Ca-bd"/>
</dbReference>
<dbReference type="InterPro" id="IPR011049">
    <property type="entry name" value="Serralysin-like_metalloprot_C"/>
</dbReference>
<feature type="domain" description="RapA2 cadherin-like" evidence="2">
    <location>
        <begin position="7"/>
        <end position="73"/>
    </location>
</feature>
<feature type="domain" description="SGNH hydrolase-type esterase" evidence="1">
    <location>
        <begin position="901"/>
        <end position="1085"/>
    </location>
</feature>
<dbReference type="Pfam" id="PF13472">
    <property type="entry name" value="Lipase_GDSL_2"/>
    <property type="match status" value="1"/>
</dbReference>
<dbReference type="InterPro" id="IPR010221">
    <property type="entry name" value="VCBS_dom"/>
</dbReference>
<dbReference type="SUPFAM" id="SSF51120">
    <property type="entry name" value="beta-Roll"/>
    <property type="match status" value="1"/>
</dbReference>
<dbReference type="Proteomes" id="UP000721844">
    <property type="component" value="Unassembled WGS sequence"/>
</dbReference>
<dbReference type="Pfam" id="PF00353">
    <property type="entry name" value="HemolysinCabind"/>
    <property type="match status" value="1"/>
</dbReference>
<dbReference type="InterPro" id="IPR013830">
    <property type="entry name" value="SGNH_hydro"/>
</dbReference>
<feature type="domain" description="RapA2 cadherin-like" evidence="2">
    <location>
        <begin position="287"/>
        <end position="362"/>
    </location>
</feature>
<sequence>MSASGIPVATADIGAVTEGGTLVASGNILTNDTDPAGLPLTVTNVGSTAITNTTTITGVYGKLIIQPNGSYTYTLASAQANVLSLANGQQVSDVFTYTISDGNTYTQTVTQVEQNLITQSEAFDNAIWIKFATSGASPTVQANVAAGPSGGAATADKVTLGSAGSGLYTTTGVSGAYTFSVYVKLVSGSGIFSFNYWDASTGADHLVTATATATWTRLSWTFTGDGNANSNVALMLTAAQAAGGVLEFWGAQLNAGTAPLTYVATTGTAVNTTVPVTTPITISSTLTVTVTGNGSYTPPTASADTTALTEGATGAAKGNVLTNDTGSPLTVTSVNGKTISGATTIVGTYGTLVIQANGSYSYTLTNNEASVLALANGQVATDVFTYAMTDGISTTQTVTLVQQNLIAQSEAFDNAIWTKVTAVGIPPMIVQANVAVGPNGGAATADQANIDGPGASLSIFSAVSGQYTFSVWIRLVQGNGEFSLAYAGAVAGISVTQEFVANSTWQRFSITFSGDGSAASSLAIMHGLDQTDDGVFQLWGAQVNSGSTPATYVATTGSIINTTGPVTSPLGSTLTVTLTGATPVATADNGAVVVGGTTIASGNLLSNDTTPTGTVLSVASVDGLAITATTTIAGLYGNLIIQPNGSYTYSLNAALPLTADLLFGEIEQDSFAYTLSDGLTYNQPGPIIDENLITQSEAFNAAPWTSFGTAPTITANAAVGPLGGKTATADKVKLSAASSGLYYPTTVAGDYTFSVWVKLVSGSGAFSFNFYSGSANIDYLQSATATTSWQRLSFTFTGDGNANSNIALMHSSTQSTTGTFEFFGGQLNPGTVAGDYLATTGTAVSANDYATGTATFGAALTVNVTGASGAANTLNLQSDSKGVVVNLATDQWSQALSIMPFGDSITHGWTANDWAIQGSTTDQGYRGPLWQSFIAAGALVNFVGDQSDGPSTLLDPENAGYPGDTTGQLLERLPNLLAEQNPQAILLLAGTNDLLQFVPQATIIANLNKMLLLIQASNPATHVYVSELPPNTGVSTVPALNTAIDAMVQQAIAAGLNVSLVSQSNFPSSDLIFDGTHPTDAGYALLAQNWYAAILAKQPLSGGTPGGSIATISPATLNAVGGAGNDLLIGNSGNNILSGGAGNDVFIGGGGNDIFVGGSGADEFDIKPVAGSITIADFTPSQGDFLAWDNIPGLTSLAILGSHVTQSAGSSLVDLSSFGVSLTVNLAGYTGSLSNSIFLTGTATS</sequence>
<dbReference type="Gene3D" id="2.150.10.10">
    <property type="entry name" value="Serralysin-like metalloprotease, C-terminal"/>
    <property type="match status" value="1"/>
</dbReference>
<name>A0A963Z3P7_9PROT</name>
<dbReference type="Gene3D" id="3.40.50.1110">
    <property type="entry name" value="SGNH hydrolase"/>
    <property type="match status" value="1"/>
</dbReference>
<organism evidence="3 4">
    <name type="scientific">Acidisoma cellulosilyticum</name>
    <dbReference type="NCBI Taxonomy" id="2802395"/>
    <lineage>
        <taxon>Bacteria</taxon>
        <taxon>Pseudomonadati</taxon>
        <taxon>Pseudomonadota</taxon>
        <taxon>Alphaproteobacteria</taxon>
        <taxon>Acetobacterales</taxon>
        <taxon>Acidocellaceae</taxon>
        <taxon>Acidisoma</taxon>
    </lineage>
</organism>
<proteinExistence type="predicted"/>
<dbReference type="PRINTS" id="PR00313">
    <property type="entry name" value="CABNDNGRPT"/>
</dbReference>
<dbReference type="InterPro" id="IPR051532">
    <property type="entry name" value="Ester_Hydrolysis_Enzymes"/>
</dbReference>
<comment type="caution">
    <text evidence="3">The sequence shown here is derived from an EMBL/GenBank/DDBJ whole genome shotgun (WGS) entry which is preliminary data.</text>
</comment>
<dbReference type="NCBIfam" id="TIGR01965">
    <property type="entry name" value="VCBS_repeat"/>
    <property type="match status" value="3"/>
</dbReference>
<dbReference type="GO" id="GO:0005509">
    <property type="term" value="F:calcium ion binding"/>
    <property type="evidence" value="ECO:0007669"/>
    <property type="project" value="InterPro"/>
</dbReference>
<dbReference type="EMBL" id="JAESVA010000006">
    <property type="protein sequence ID" value="MCB8882202.1"/>
    <property type="molecule type" value="Genomic_DNA"/>
</dbReference>